<dbReference type="EMBL" id="JAQIZT010000017">
    <property type="protein sequence ID" value="KAJ6959029.1"/>
    <property type="molecule type" value="Genomic_DNA"/>
</dbReference>
<name>A0AAD6LEB0_9ROSI</name>
<evidence type="ECO:0000313" key="1">
    <source>
        <dbReference type="EMBL" id="KAJ6959029.1"/>
    </source>
</evidence>
<comment type="caution">
    <text evidence="1">The sequence shown here is derived from an EMBL/GenBank/DDBJ whole genome shotgun (WGS) entry which is preliminary data.</text>
</comment>
<sequence length="41" mass="4392">MVAARGPIAVFSCHVPQDCVGKNCMCGTFCTCMFNRCTCSV</sequence>
<dbReference type="AlphaFoldDB" id="A0AAD6LEB0"/>
<gene>
    <name evidence="1" type="ORF">NC653_037347</name>
</gene>
<protein>
    <submittedName>
        <fullName evidence="1">Uncharacterized protein</fullName>
    </submittedName>
</protein>
<evidence type="ECO:0000313" key="2">
    <source>
        <dbReference type="Proteomes" id="UP001164929"/>
    </source>
</evidence>
<reference evidence="1" key="1">
    <citation type="journal article" date="2023" name="Mol. Ecol. Resour.">
        <title>Chromosome-level genome assembly of a triploid poplar Populus alba 'Berolinensis'.</title>
        <authorList>
            <person name="Chen S."/>
            <person name="Yu Y."/>
            <person name="Wang X."/>
            <person name="Wang S."/>
            <person name="Zhang T."/>
            <person name="Zhou Y."/>
            <person name="He R."/>
            <person name="Meng N."/>
            <person name="Wang Y."/>
            <person name="Liu W."/>
            <person name="Liu Z."/>
            <person name="Liu J."/>
            <person name="Guo Q."/>
            <person name="Huang H."/>
            <person name="Sederoff R.R."/>
            <person name="Wang G."/>
            <person name="Qu G."/>
            <person name="Chen S."/>
        </authorList>
    </citation>
    <scope>NUCLEOTIDE SEQUENCE</scope>
    <source>
        <strain evidence="1">SC-2020</strain>
    </source>
</reference>
<keyword evidence="2" id="KW-1185">Reference proteome</keyword>
<proteinExistence type="predicted"/>
<accession>A0AAD6LEB0</accession>
<dbReference type="Proteomes" id="UP001164929">
    <property type="component" value="Chromosome 17"/>
</dbReference>
<organism evidence="1 2">
    <name type="scientific">Populus alba x Populus x berolinensis</name>
    <dbReference type="NCBI Taxonomy" id="444605"/>
    <lineage>
        <taxon>Eukaryota</taxon>
        <taxon>Viridiplantae</taxon>
        <taxon>Streptophyta</taxon>
        <taxon>Embryophyta</taxon>
        <taxon>Tracheophyta</taxon>
        <taxon>Spermatophyta</taxon>
        <taxon>Magnoliopsida</taxon>
        <taxon>eudicotyledons</taxon>
        <taxon>Gunneridae</taxon>
        <taxon>Pentapetalae</taxon>
        <taxon>rosids</taxon>
        <taxon>fabids</taxon>
        <taxon>Malpighiales</taxon>
        <taxon>Salicaceae</taxon>
        <taxon>Saliceae</taxon>
        <taxon>Populus</taxon>
    </lineage>
</organism>